<evidence type="ECO:0000256" key="1">
    <source>
        <dbReference type="ARBA" id="ARBA00004651"/>
    </source>
</evidence>
<comment type="subcellular location">
    <subcellularLocation>
        <location evidence="1 7">Cell membrane</location>
        <topology evidence="1 7">Multi-pass membrane protein</topology>
    </subcellularLocation>
</comment>
<dbReference type="RefSeq" id="WP_198829023.1">
    <property type="nucleotide sequence ID" value="NZ_CP066308.1"/>
</dbReference>
<keyword evidence="3" id="KW-1003">Cell membrane</keyword>
<evidence type="ECO:0000256" key="2">
    <source>
        <dbReference type="ARBA" id="ARBA00022448"/>
    </source>
</evidence>
<evidence type="ECO:0000313" key="9">
    <source>
        <dbReference type="EMBL" id="QQE75498.1"/>
    </source>
</evidence>
<dbReference type="Pfam" id="PF12911">
    <property type="entry name" value="OppC_N"/>
    <property type="match status" value="1"/>
</dbReference>
<dbReference type="InterPro" id="IPR050366">
    <property type="entry name" value="BP-dependent_transpt_permease"/>
</dbReference>
<evidence type="ECO:0000256" key="4">
    <source>
        <dbReference type="ARBA" id="ARBA00022692"/>
    </source>
</evidence>
<dbReference type="InterPro" id="IPR025966">
    <property type="entry name" value="OppC_N"/>
</dbReference>
<keyword evidence="2 7" id="KW-0813">Transport</keyword>
<evidence type="ECO:0000256" key="7">
    <source>
        <dbReference type="RuleBase" id="RU363032"/>
    </source>
</evidence>
<keyword evidence="12" id="KW-1185">Reference proteome</keyword>
<evidence type="ECO:0000256" key="5">
    <source>
        <dbReference type="ARBA" id="ARBA00022989"/>
    </source>
</evidence>
<evidence type="ECO:0000313" key="10">
    <source>
        <dbReference type="EMBL" id="QUO42524.1"/>
    </source>
</evidence>
<gene>
    <name evidence="9" type="ORF">JD108_06205</name>
    <name evidence="10" type="ORF">KDJ56_05885</name>
</gene>
<dbReference type="PROSITE" id="PS50928">
    <property type="entry name" value="ABC_TM1"/>
    <property type="match status" value="1"/>
</dbReference>
<organism evidence="9 11">
    <name type="scientific">Brevibacillus composti</name>
    <dbReference type="NCBI Taxonomy" id="2796470"/>
    <lineage>
        <taxon>Bacteria</taxon>
        <taxon>Bacillati</taxon>
        <taxon>Bacillota</taxon>
        <taxon>Bacilli</taxon>
        <taxon>Bacillales</taxon>
        <taxon>Paenibacillaceae</taxon>
        <taxon>Brevibacillus</taxon>
    </lineage>
</organism>
<name>A0A7T5EMR8_9BACL</name>
<evidence type="ECO:0000256" key="6">
    <source>
        <dbReference type="ARBA" id="ARBA00023136"/>
    </source>
</evidence>
<keyword evidence="5 7" id="KW-1133">Transmembrane helix</keyword>
<dbReference type="PANTHER" id="PTHR43386:SF1">
    <property type="entry name" value="D,D-DIPEPTIDE TRANSPORT SYSTEM PERMEASE PROTEIN DDPC-RELATED"/>
    <property type="match status" value="1"/>
</dbReference>
<dbReference type="PANTHER" id="PTHR43386">
    <property type="entry name" value="OLIGOPEPTIDE TRANSPORT SYSTEM PERMEASE PROTEIN APPC"/>
    <property type="match status" value="1"/>
</dbReference>
<comment type="similarity">
    <text evidence="7">Belongs to the binding-protein-dependent transport system permease family.</text>
</comment>
<evidence type="ECO:0000259" key="8">
    <source>
        <dbReference type="PROSITE" id="PS50928"/>
    </source>
</evidence>
<dbReference type="Pfam" id="PF00528">
    <property type="entry name" value="BPD_transp_1"/>
    <property type="match status" value="1"/>
</dbReference>
<evidence type="ECO:0000256" key="3">
    <source>
        <dbReference type="ARBA" id="ARBA00022475"/>
    </source>
</evidence>
<dbReference type="KEGG" id="bcop:JD108_06205"/>
<feature type="transmembrane region" description="Helical" evidence="7">
    <location>
        <begin position="36"/>
        <end position="57"/>
    </location>
</feature>
<keyword evidence="4 7" id="KW-0812">Transmembrane</keyword>
<reference evidence="9 11" key="1">
    <citation type="submission" date="2020-12" db="EMBL/GenBank/DDBJ databases">
        <title>strain FJAT-54423T represents a novel species of the genus Brevibacillus.</title>
        <authorList>
            <person name="Tang R."/>
        </authorList>
    </citation>
    <scope>NUCLEOTIDE SEQUENCE [LARGE SCALE GENOMIC DNA]</scope>
    <source>
        <strain evidence="9 11">FJAT-54423</strain>
    </source>
</reference>
<evidence type="ECO:0000313" key="12">
    <source>
        <dbReference type="Proteomes" id="UP000677234"/>
    </source>
</evidence>
<feature type="transmembrane region" description="Helical" evidence="7">
    <location>
        <begin position="216"/>
        <end position="237"/>
    </location>
</feature>
<dbReference type="AlphaFoldDB" id="A0A7T5EMR8"/>
<dbReference type="Proteomes" id="UP000677234">
    <property type="component" value="Chromosome"/>
</dbReference>
<dbReference type="InterPro" id="IPR000515">
    <property type="entry name" value="MetI-like"/>
</dbReference>
<dbReference type="GO" id="GO:0055085">
    <property type="term" value="P:transmembrane transport"/>
    <property type="evidence" value="ECO:0007669"/>
    <property type="project" value="InterPro"/>
</dbReference>
<reference evidence="10" key="2">
    <citation type="submission" date="2021-04" db="EMBL/GenBank/DDBJ databases">
        <title>Brevibacillus composti FJAT-54423, complete genome.</title>
        <authorList>
            <person name="Tang R."/>
        </authorList>
    </citation>
    <scope>NUCLEOTIDE SEQUENCE</scope>
    <source>
        <strain evidence="10">FJAT-54424</strain>
    </source>
</reference>
<dbReference type="EMBL" id="CP073708">
    <property type="protein sequence ID" value="QUO42524.1"/>
    <property type="molecule type" value="Genomic_DNA"/>
</dbReference>
<dbReference type="EMBL" id="CP066308">
    <property type="protein sequence ID" value="QQE75498.1"/>
    <property type="molecule type" value="Genomic_DNA"/>
</dbReference>
<feature type="domain" description="ABC transmembrane type-1" evidence="8">
    <location>
        <begin position="103"/>
        <end position="292"/>
    </location>
</feature>
<dbReference type="Gene3D" id="1.10.3720.10">
    <property type="entry name" value="MetI-like"/>
    <property type="match status" value="1"/>
</dbReference>
<dbReference type="CDD" id="cd06261">
    <property type="entry name" value="TM_PBP2"/>
    <property type="match status" value="1"/>
</dbReference>
<dbReference type="GO" id="GO:0005886">
    <property type="term" value="C:plasma membrane"/>
    <property type="evidence" value="ECO:0007669"/>
    <property type="project" value="UniProtKB-SubCell"/>
</dbReference>
<protein>
    <submittedName>
        <fullName evidence="9">ABC transporter permease</fullName>
    </submittedName>
</protein>
<evidence type="ECO:0000313" key="11">
    <source>
        <dbReference type="Proteomes" id="UP000595847"/>
    </source>
</evidence>
<dbReference type="InterPro" id="IPR035906">
    <property type="entry name" value="MetI-like_sf"/>
</dbReference>
<accession>A0A7T5EMR8</accession>
<sequence>MSNTGLQTAAAPAVDTPKPVVPEWKRKYRKFVKNPIGIIGLVMVLMITLISIAAPLLTSHDPIEVNLEKKLLPPVWQEKGTWEHWLGTDEVGRDVWARLVYGSRVSLSVGFFAVVISLTLGTAVGILAGYFRGKTDFAISTVIDIMMAFPFILLALATIAVMGPSLLNMILVLGLTDWTQYARLVRGEVIGLREQEFVQAGYALGSRHWRIIWRHLLPNCLPSVIVLATLAMARAILMESSLSFLGLGVSSPTPSWGFMMSTGRPYIATAWWLATLPGIAILITVLGINLAGDRIRDMLDPKVD</sequence>
<feature type="transmembrane region" description="Helical" evidence="7">
    <location>
        <begin position="270"/>
        <end position="292"/>
    </location>
</feature>
<feature type="transmembrane region" description="Helical" evidence="7">
    <location>
        <begin position="109"/>
        <end position="130"/>
    </location>
</feature>
<keyword evidence="6 7" id="KW-0472">Membrane</keyword>
<dbReference type="Proteomes" id="UP000595847">
    <property type="component" value="Chromosome"/>
</dbReference>
<proteinExistence type="inferred from homology"/>
<dbReference type="SUPFAM" id="SSF161098">
    <property type="entry name" value="MetI-like"/>
    <property type="match status" value="1"/>
</dbReference>